<dbReference type="RefSeq" id="WP_249601070.1">
    <property type="nucleotide sequence ID" value="NZ_JAKHSK010000008.1"/>
</dbReference>
<comment type="caution">
    <text evidence="1">The sequence shown here is derived from an EMBL/GenBank/DDBJ whole genome shotgun (WGS) entry which is preliminary data.</text>
</comment>
<gene>
    <name evidence="1" type="ORF">L1967_07280</name>
</gene>
<dbReference type="EMBL" id="JAKHSK010000008">
    <property type="protein sequence ID" value="MCL6218095.1"/>
    <property type="molecule type" value="Genomic_DNA"/>
</dbReference>
<dbReference type="AlphaFoldDB" id="A0A9X1ZRW6"/>
<evidence type="ECO:0000313" key="2">
    <source>
        <dbReference type="Proteomes" id="UP001139521"/>
    </source>
</evidence>
<dbReference type="Proteomes" id="UP001139521">
    <property type="component" value="Unassembled WGS sequence"/>
</dbReference>
<keyword evidence="2" id="KW-1185">Reference proteome</keyword>
<name>A0A9X1ZRW6_9FLAO</name>
<reference evidence="1" key="1">
    <citation type="submission" date="2022-01" db="EMBL/GenBank/DDBJ databases">
        <title>Genome sequencing of Zunongwangia sp. M21534 genome.</title>
        <authorList>
            <person name="Chen Y."/>
            <person name="Dong C."/>
            <person name="Shao Z."/>
        </authorList>
    </citation>
    <scope>NUCLEOTIDE SEQUENCE</scope>
    <source>
        <strain evidence="1">MCCC M21534</strain>
    </source>
</reference>
<sequence length="119" mass="13842">MASYLKTEEIKTSLRVLVNQYIEECRDCDKIPQDFIDLLRHNFLAKFVFYNKNDKTIEIGINQGSLPEGYPNIKVFTFPVNKAVEWLDESFKSNSNDLEFYGKLLNRNDSISPSELVLI</sequence>
<accession>A0A9X1ZRW6</accession>
<proteinExistence type="predicted"/>
<organism evidence="1 2">
    <name type="scientific">Zunongwangia pacifica</name>
    <dbReference type="NCBI Taxonomy" id="2911062"/>
    <lineage>
        <taxon>Bacteria</taxon>
        <taxon>Pseudomonadati</taxon>
        <taxon>Bacteroidota</taxon>
        <taxon>Flavobacteriia</taxon>
        <taxon>Flavobacteriales</taxon>
        <taxon>Flavobacteriaceae</taxon>
        <taxon>Zunongwangia</taxon>
    </lineage>
</organism>
<evidence type="ECO:0000313" key="1">
    <source>
        <dbReference type="EMBL" id="MCL6218095.1"/>
    </source>
</evidence>
<protein>
    <submittedName>
        <fullName evidence="1">Uncharacterized protein</fullName>
    </submittedName>
</protein>